<keyword evidence="3" id="KW-1185">Reference proteome</keyword>
<evidence type="ECO:0000256" key="1">
    <source>
        <dbReference type="SAM" id="SignalP"/>
    </source>
</evidence>
<proteinExistence type="predicted"/>
<feature type="chain" id="PRO_5043755227" evidence="1">
    <location>
        <begin position="20"/>
        <end position="240"/>
    </location>
</feature>
<evidence type="ECO:0000313" key="3">
    <source>
        <dbReference type="Proteomes" id="UP001430953"/>
    </source>
</evidence>
<dbReference type="Proteomes" id="UP001430953">
    <property type="component" value="Unassembled WGS sequence"/>
</dbReference>
<dbReference type="InterPro" id="IPR020234">
    <property type="entry name" value="Mite_allergen_group-7"/>
</dbReference>
<dbReference type="AlphaFoldDB" id="A0AAW2EZ91"/>
<sequence length="240" mass="27212">MKFFYVSLILYIWLVPTELKTLSLPNNKNSEININDIVDDSIPDISQFIINRGLDPLGLPKTQTKLWTNPPNATITNDVEPMIYKADLILNSGKLKRLSSLKRYGDSILSYQNKTVKLDIGCEFPFLQGGYDFTVDMVLFKLRGHVLASAVVRAEAVITFNVTSYKLSLDKYKLQIPGNINVVVENKNGSVDWINTFIINIVIPFFKNTITSAVEKETGNAIRSRFDEINQRRASYVLLK</sequence>
<feature type="signal peptide" evidence="1">
    <location>
        <begin position="1"/>
        <end position="19"/>
    </location>
</feature>
<keyword evidence="1" id="KW-0732">Signal</keyword>
<gene>
    <name evidence="2" type="ORF">PUN28_014261</name>
</gene>
<comment type="caution">
    <text evidence="2">The sequence shown here is derived from an EMBL/GenBank/DDBJ whole genome shotgun (WGS) entry which is preliminary data.</text>
</comment>
<accession>A0AAW2EZ91</accession>
<organism evidence="2 3">
    <name type="scientific">Cardiocondyla obscurior</name>
    <dbReference type="NCBI Taxonomy" id="286306"/>
    <lineage>
        <taxon>Eukaryota</taxon>
        <taxon>Metazoa</taxon>
        <taxon>Ecdysozoa</taxon>
        <taxon>Arthropoda</taxon>
        <taxon>Hexapoda</taxon>
        <taxon>Insecta</taxon>
        <taxon>Pterygota</taxon>
        <taxon>Neoptera</taxon>
        <taxon>Endopterygota</taxon>
        <taxon>Hymenoptera</taxon>
        <taxon>Apocrita</taxon>
        <taxon>Aculeata</taxon>
        <taxon>Formicoidea</taxon>
        <taxon>Formicidae</taxon>
        <taxon>Myrmicinae</taxon>
        <taxon>Cardiocondyla</taxon>
    </lineage>
</organism>
<dbReference type="Pfam" id="PF16984">
    <property type="entry name" value="Grp7_allergen"/>
    <property type="match status" value="1"/>
</dbReference>
<reference evidence="2 3" key="1">
    <citation type="submission" date="2023-03" db="EMBL/GenBank/DDBJ databases">
        <title>High recombination rates correlate with genetic variation in Cardiocondyla obscurior ants.</title>
        <authorList>
            <person name="Errbii M."/>
        </authorList>
    </citation>
    <scope>NUCLEOTIDE SEQUENCE [LARGE SCALE GENOMIC DNA]</scope>
    <source>
        <strain evidence="2">Alpha-2009</strain>
        <tissue evidence="2">Whole body</tissue>
    </source>
</reference>
<dbReference type="Gene3D" id="3.15.10.50">
    <property type="match status" value="1"/>
</dbReference>
<dbReference type="InterPro" id="IPR038602">
    <property type="entry name" value="Mite_allergen_7_sf"/>
</dbReference>
<protein>
    <submittedName>
        <fullName evidence="2">Uncharacterized protein</fullName>
    </submittedName>
</protein>
<name>A0AAW2EZ91_9HYME</name>
<evidence type="ECO:0000313" key="2">
    <source>
        <dbReference type="EMBL" id="KAL0109041.1"/>
    </source>
</evidence>
<dbReference type="EMBL" id="JADYXP020000015">
    <property type="protein sequence ID" value="KAL0109041.1"/>
    <property type="molecule type" value="Genomic_DNA"/>
</dbReference>